<reference evidence="5 6" key="1">
    <citation type="submission" date="2015-05" db="EMBL/GenBank/DDBJ databases">
        <title>Genome sequencing and analysis of members of genus Stenotrophomonas.</title>
        <authorList>
            <person name="Patil P.P."/>
            <person name="Midha S."/>
            <person name="Patil P.B."/>
        </authorList>
    </citation>
    <scope>NUCLEOTIDE SEQUENCE [LARGE SCALE GENOMIC DNA]</scope>
    <source>
        <strain evidence="5 6">DSM 18941</strain>
    </source>
</reference>
<feature type="binding site" evidence="3">
    <location>
        <position position="215"/>
    </location>
    <ligand>
        <name>a divalent metal cation</name>
        <dbReference type="ChEBI" id="CHEBI:60240"/>
    </ligand>
</feature>
<dbReference type="PANTHER" id="PTHR10907:SF47">
    <property type="entry name" value="REGUCALCIN"/>
    <property type="match status" value="1"/>
</dbReference>
<proteinExistence type="inferred from homology"/>
<dbReference type="InterPro" id="IPR005511">
    <property type="entry name" value="SMP-30"/>
</dbReference>
<dbReference type="GO" id="GO:0019853">
    <property type="term" value="P:L-ascorbic acid biosynthetic process"/>
    <property type="evidence" value="ECO:0007669"/>
    <property type="project" value="TreeGrafter"/>
</dbReference>
<dbReference type="GO" id="GO:0005509">
    <property type="term" value="F:calcium ion binding"/>
    <property type="evidence" value="ECO:0007669"/>
    <property type="project" value="TreeGrafter"/>
</dbReference>
<accession>A0A0R0CP67</accession>
<evidence type="ECO:0000256" key="1">
    <source>
        <dbReference type="ARBA" id="ARBA00008853"/>
    </source>
</evidence>
<name>A0A0R0CP67_9GAMM</name>
<feature type="binding site" evidence="3">
    <location>
        <position position="165"/>
    </location>
    <ligand>
        <name>a divalent metal cation</name>
        <dbReference type="ChEBI" id="CHEBI:60240"/>
    </ligand>
</feature>
<dbReference type="PANTHER" id="PTHR10907">
    <property type="entry name" value="REGUCALCIN"/>
    <property type="match status" value="1"/>
</dbReference>
<dbReference type="EMBL" id="LDJJ01000009">
    <property type="protein sequence ID" value="KRG71296.1"/>
    <property type="molecule type" value="Genomic_DNA"/>
</dbReference>
<organism evidence="5 6">
    <name type="scientific">Stenotrophomonas terrae</name>
    <dbReference type="NCBI Taxonomy" id="405446"/>
    <lineage>
        <taxon>Bacteria</taxon>
        <taxon>Pseudomonadati</taxon>
        <taxon>Pseudomonadota</taxon>
        <taxon>Gammaproteobacteria</taxon>
        <taxon>Lysobacterales</taxon>
        <taxon>Lysobacteraceae</taxon>
        <taxon>Stenotrophomonas</taxon>
    </lineage>
</organism>
<sequence>MVSAVAADVPTAQARLLVDSQCELAEGILWCDRRNALYWTDILAGRLWHHDLANGRSRSWQLHEPLGCVALASDGRLLLGLANGLYVADPETQLQDSELHLQLLALVEADNPATRINDGRADRHGNFVFGTKSDHPEGRRGGSFYQWSAHNGLRRLPLPQAHIPNAICFSPKGERIYFCDSPQAKLITGRYDPHGAHVDALQVFASVTEPGIEPDGAVVDTQGRLWNAHWGAGRVSCYTADGRIEREIHIPAQYASCCVIAAGRLYISSARIGLDADALATQPGAGGIFVWEHPQLKASVDRVELP</sequence>
<dbReference type="SUPFAM" id="SSF63829">
    <property type="entry name" value="Calcium-dependent phosphotriesterase"/>
    <property type="match status" value="1"/>
</dbReference>
<dbReference type="OrthoDB" id="9775406at2"/>
<feature type="binding site" evidence="3">
    <location>
        <position position="117"/>
    </location>
    <ligand>
        <name>substrate</name>
    </ligand>
</feature>
<evidence type="ECO:0000313" key="5">
    <source>
        <dbReference type="EMBL" id="KRG71296.1"/>
    </source>
</evidence>
<evidence type="ECO:0000256" key="2">
    <source>
        <dbReference type="PIRSR" id="PIRSR605511-1"/>
    </source>
</evidence>
<gene>
    <name evidence="5" type="ORF">ABB27_03315</name>
</gene>
<dbReference type="InterPro" id="IPR011042">
    <property type="entry name" value="6-blade_b-propeller_TolB-like"/>
</dbReference>
<dbReference type="Pfam" id="PF08450">
    <property type="entry name" value="SGL"/>
    <property type="match status" value="1"/>
</dbReference>
<comment type="similarity">
    <text evidence="1">Belongs to the SMP-30/CGR1 family.</text>
</comment>
<comment type="caution">
    <text evidence="5">The sequence shown here is derived from an EMBL/GenBank/DDBJ whole genome shotgun (WGS) entry which is preliminary data.</text>
</comment>
<feature type="binding site" evidence="3">
    <location>
        <position position="26"/>
    </location>
    <ligand>
        <name>a divalent metal cation</name>
        <dbReference type="ChEBI" id="CHEBI:60240"/>
    </ligand>
</feature>
<dbReference type="PATRIC" id="fig|405446.3.peg.3806"/>
<dbReference type="AlphaFoldDB" id="A0A0R0CP67"/>
<comment type="cofactor">
    <cofactor evidence="3">
        <name>Zn(2+)</name>
        <dbReference type="ChEBI" id="CHEBI:29105"/>
    </cofactor>
    <text evidence="3">Binds 1 divalent metal cation per subunit.</text>
</comment>
<feature type="active site" description="Proton donor/acceptor" evidence="2">
    <location>
        <position position="215"/>
    </location>
</feature>
<dbReference type="Proteomes" id="UP000051863">
    <property type="component" value="Unassembled WGS sequence"/>
</dbReference>
<evidence type="ECO:0000256" key="3">
    <source>
        <dbReference type="PIRSR" id="PIRSR605511-2"/>
    </source>
</evidence>
<dbReference type="Gene3D" id="2.120.10.30">
    <property type="entry name" value="TolB, C-terminal domain"/>
    <property type="match status" value="1"/>
</dbReference>
<feature type="domain" description="SMP-30/Gluconolactonase/LRE-like region" evidence="4">
    <location>
        <begin position="24"/>
        <end position="271"/>
    </location>
</feature>
<evidence type="ECO:0000259" key="4">
    <source>
        <dbReference type="Pfam" id="PF08450"/>
    </source>
</evidence>
<feature type="binding site" evidence="3">
    <location>
        <position position="115"/>
    </location>
    <ligand>
        <name>substrate</name>
    </ligand>
</feature>
<evidence type="ECO:0000313" key="6">
    <source>
        <dbReference type="Proteomes" id="UP000051863"/>
    </source>
</evidence>
<protein>
    <recommendedName>
        <fullName evidence="4">SMP-30/Gluconolactonase/LRE-like region domain-containing protein</fullName>
    </recommendedName>
</protein>
<keyword evidence="3" id="KW-0479">Metal-binding</keyword>
<dbReference type="InterPro" id="IPR013658">
    <property type="entry name" value="SGL"/>
</dbReference>
<dbReference type="GO" id="GO:0004341">
    <property type="term" value="F:gluconolactonase activity"/>
    <property type="evidence" value="ECO:0007669"/>
    <property type="project" value="TreeGrafter"/>
</dbReference>
<keyword evidence="6" id="KW-1185">Reference proteome</keyword>
<keyword evidence="3" id="KW-0862">Zinc</keyword>
<dbReference type="PRINTS" id="PR01790">
    <property type="entry name" value="SMP30FAMILY"/>
</dbReference>